<evidence type="ECO:0000313" key="1">
    <source>
        <dbReference type="EMBL" id="CAG8686612.1"/>
    </source>
</evidence>
<protein>
    <submittedName>
        <fullName evidence="1">9756_t:CDS:1</fullName>
    </submittedName>
</protein>
<name>A0ACA9P1C4_9GLOM</name>
<comment type="caution">
    <text evidence="1">The sequence shown here is derived from an EMBL/GenBank/DDBJ whole genome shotgun (WGS) entry which is preliminary data.</text>
</comment>
<sequence>IPKKIIKMSQRLETLLPEAEVSILQVNTSNHLATASNDKSRPPISILPDDPKHVIKMVLERFSHLSLKYSNE</sequence>
<feature type="non-terminal residue" evidence="1">
    <location>
        <position position="1"/>
    </location>
</feature>
<dbReference type="Proteomes" id="UP000789525">
    <property type="component" value="Unassembled WGS sequence"/>
</dbReference>
<accession>A0ACA9P1C4</accession>
<proteinExistence type="predicted"/>
<organism evidence="1 2">
    <name type="scientific">Acaulospora colombiana</name>
    <dbReference type="NCBI Taxonomy" id="27376"/>
    <lineage>
        <taxon>Eukaryota</taxon>
        <taxon>Fungi</taxon>
        <taxon>Fungi incertae sedis</taxon>
        <taxon>Mucoromycota</taxon>
        <taxon>Glomeromycotina</taxon>
        <taxon>Glomeromycetes</taxon>
        <taxon>Diversisporales</taxon>
        <taxon>Acaulosporaceae</taxon>
        <taxon>Acaulospora</taxon>
    </lineage>
</organism>
<dbReference type="EMBL" id="CAJVPT010028304">
    <property type="protein sequence ID" value="CAG8686612.1"/>
    <property type="molecule type" value="Genomic_DNA"/>
</dbReference>
<reference evidence="1" key="1">
    <citation type="submission" date="2021-06" db="EMBL/GenBank/DDBJ databases">
        <authorList>
            <person name="Kallberg Y."/>
            <person name="Tangrot J."/>
            <person name="Rosling A."/>
        </authorList>
    </citation>
    <scope>NUCLEOTIDE SEQUENCE</scope>
    <source>
        <strain evidence="1">CL356</strain>
    </source>
</reference>
<keyword evidence="2" id="KW-1185">Reference proteome</keyword>
<gene>
    <name evidence="1" type="ORF">ACOLOM_LOCUS9602</name>
</gene>
<evidence type="ECO:0000313" key="2">
    <source>
        <dbReference type="Proteomes" id="UP000789525"/>
    </source>
</evidence>